<name>A0ABV0NJ47_9TELE</name>
<comment type="caution">
    <text evidence="2">The sequence shown here is derived from an EMBL/GenBank/DDBJ whole genome shotgun (WGS) entry which is preliminary data.</text>
</comment>
<dbReference type="PRINTS" id="PR01217">
    <property type="entry name" value="PRICHEXTENSN"/>
</dbReference>
<feature type="non-terminal residue" evidence="2">
    <location>
        <position position="1"/>
    </location>
</feature>
<evidence type="ECO:0000313" key="3">
    <source>
        <dbReference type="Proteomes" id="UP001476798"/>
    </source>
</evidence>
<keyword evidence="3" id="KW-1185">Reference proteome</keyword>
<feature type="compositionally biased region" description="Polar residues" evidence="1">
    <location>
        <begin position="304"/>
        <end position="315"/>
    </location>
</feature>
<evidence type="ECO:0000313" key="2">
    <source>
        <dbReference type="EMBL" id="MEQ2171436.1"/>
    </source>
</evidence>
<feature type="compositionally biased region" description="Polar residues" evidence="1">
    <location>
        <begin position="390"/>
        <end position="401"/>
    </location>
</feature>
<dbReference type="EMBL" id="JAHRIO010040614">
    <property type="protein sequence ID" value="MEQ2171436.1"/>
    <property type="molecule type" value="Genomic_DNA"/>
</dbReference>
<feature type="compositionally biased region" description="Polar residues" evidence="1">
    <location>
        <begin position="285"/>
        <end position="297"/>
    </location>
</feature>
<feature type="compositionally biased region" description="Pro residues" evidence="1">
    <location>
        <begin position="241"/>
        <end position="260"/>
    </location>
</feature>
<reference evidence="2 3" key="1">
    <citation type="submission" date="2021-06" db="EMBL/GenBank/DDBJ databases">
        <authorList>
            <person name="Palmer J.M."/>
        </authorList>
    </citation>
    <scope>NUCLEOTIDE SEQUENCE [LARGE SCALE GENOMIC DNA]</scope>
    <source>
        <strain evidence="2 3">GA_2019</strain>
        <tissue evidence="2">Muscle</tissue>
    </source>
</reference>
<feature type="compositionally biased region" description="Pro residues" evidence="1">
    <location>
        <begin position="354"/>
        <end position="368"/>
    </location>
</feature>
<organism evidence="2 3">
    <name type="scientific">Goodea atripinnis</name>
    <dbReference type="NCBI Taxonomy" id="208336"/>
    <lineage>
        <taxon>Eukaryota</taxon>
        <taxon>Metazoa</taxon>
        <taxon>Chordata</taxon>
        <taxon>Craniata</taxon>
        <taxon>Vertebrata</taxon>
        <taxon>Euteleostomi</taxon>
        <taxon>Actinopterygii</taxon>
        <taxon>Neopterygii</taxon>
        <taxon>Teleostei</taxon>
        <taxon>Neoteleostei</taxon>
        <taxon>Acanthomorphata</taxon>
        <taxon>Ovalentaria</taxon>
        <taxon>Atherinomorphae</taxon>
        <taxon>Cyprinodontiformes</taxon>
        <taxon>Goodeidae</taxon>
        <taxon>Goodea</taxon>
    </lineage>
</organism>
<gene>
    <name evidence="2" type="ORF">GOODEAATRI_010692</name>
</gene>
<evidence type="ECO:0000256" key="1">
    <source>
        <dbReference type="SAM" id="MobiDB-lite"/>
    </source>
</evidence>
<proteinExistence type="predicted"/>
<protein>
    <submittedName>
        <fullName evidence="2">Uncharacterized protein</fullName>
    </submittedName>
</protein>
<feature type="compositionally biased region" description="Pro residues" evidence="1">
    <location>
        <begin position="332"/>
        <end position="345"/>
    </location>
</feature>
<feature type="region of interest" description="Disordered" evidence="1">
    <location>
        <begin position="76"/>
        <end position="109"/>
    </location>
</feature>
<accession>A0ABV0NJ47</accession>
<feature type="region of interest" description="Disordered" evidence="1">
    <location>
        <begin position="163"/>
        <end position="401"/>
    </location>
</feature>
<feature type="compositionally biased region" description="Low complexity" evidence="1">
    <location>
        <begin position="269"/>
        <end position="284"/>
    </location>
</feature>
<dbReference type="Proteomes" id="UP001476798">
    <property type="component" value="Unassembled WGS sequence"/>
</dbReference>
<sequence>VALTDASQSNATGRRFLFPSSLPVRLSSSHQEGRSHFSPVRPEITILAAEPLPSTSWFPGAVGGIPPPPPPPAHIWGSTIAPSVQAPPPDTSPHVLLERPRPRPRTRLGRQPVNDEVKVQTLVKLREDGLATLAARAASDGTNPEASQGTYLLELLEAFSSDDWGFPDHGSEHSHSESEEEDGEDMATLRARINAFEQQQPATDGSCGDTTDIDTGNLEGFVAAKRPEPRPRPRLQGQPPKSNPPVIAPKPKSFSPPPKPSSKVFWEDGGVTVETGNTETSETTPAESKSEAQTSEEPSAKSDPGSQRKPTQTSEKPAITPKPKSVSEPLPSSTPVPAPRPPPPKLTRSVSGSPSPPHPLPPRRPPVAPRASLGAPQQEKSSVEAGGEPAQNTVTQTGEGC</sequence>